<gene>
    <name evidence="9" type="ORF">POM88_012222</name>
</gene>
<dbReference type="GO" id="GO:0000978">
    <property type="term" value="F:RNA polymerase II cis-regulatory region sequence-specific DNA binding"/>
    <property type="evidence" value="ECO:0007669"/>
    <property type="project" value="TreeGrafter"/>
</dbReference>
<dbReference type="EMBL" id="JAUIZM010000003">
    <property type="protein sequence ID" value="KAK1393166.1"/>
    <property type="molecule type" value="Genomic_DNA"/>
</dbReference>
<evidence type="ECO:0000256" key="2">
    <source>
        <dbReference type="ARBA" id="ARBA00023015"/>
    </source>
</evidence>
<reference evidence="9" key="2">
    <citation type="submission" date="2023-05" db="EMBL/GenBank/DDBJ databases">
        <authorList>
            <person name="Schelkunov M.I."/>
        </authorList>
    </citation>
    <scope>NUCLEOTIDE SEQUENCE</scope>
    <source>
        <strain evidence="9">Hsosn_3</strain>
        <tissue evidence="9">Leaf</tissue>
    </source>
</reference>
<dbReference type="InterPro" id="IPR050568">
    <property type="entry name" value="Transcr_DNA_Rep_Reg"/>
</dbReference>
<feature type="domain" description="Transcription factor CBF/NF-Y/archaeal histone" evidence="8">
    <location>
        <begin position="96"/>
        <end position="159"/>
    </location>
</feature>
<keyword evidence="10" id="KW-1185">Reference proteome</keyword>
<protein>
    <submittedName>
        <fullName evidence="9">Nuclear transcription factor Y subunit C-2</fullName>
    </submittedName>
</protein>
<comment type="similarity">
    <text evidence="6">Belongs to the NFYC/HAP5 subunit family.</text>
</comment>
<keyword evidence="5" id="KW-0539">Nucleus</keyword>
<keyword evidence="4" id="KW-0804">Transcription</keyword>
<dbReference type="SUPFAM" id="SSF47113">
    <property type="entry name" value="Histone-fold"/>
    <property type="match status" value="1"/>
</dbReference>
<dbReference type="Proteomes" id="UP001237642">
    <property type="component" value="Unassembled WGS sequence"/>
</dbReference>
<evidence type="ECO:0000256" key="1">
    <source>
        <dbReference type="ARBA" id="ARBA00004123"/>
    </source>
</evidence>
<dbReference type="FunFam" id="1.10.20.10:FF:000006">
    <property type="entry name" value="Nuclear transcription factor Y subunit gamma"/>
    <property type="match status" value="1"/>
</dbReference>
<dbReference type="Gene3D" id="1.10.20.10">
    <property type="entry name" value="Histone, subunit A"/>
    <property type="match status" value="1"/>
</dbReference>
<dbReference type="GO" id="GO:0000981">
    <property type="term" value="F:DNA-binding transcription factor activity, RNA polymerase II-specific"/>
    <property type="evidence" value="ECO:0007669"/>
    <property type="project" value="TreeGrafter"/>
</dbReference>
<dbReference type="PANTHER" id="PTHR10252:SF8">
    <property type="entry name" value="NUCLEAR TRANSCRIPTION FACTOR Y SUBUNIT GAMMA"/>
    <property type="match status" value="1"/>
</dbReference>
<keyword evidence="2" id="KW-0805">Transcription regulation</keyword>
<keyword evidence="3" id="KW-0238">DNA-binding</keyword>
<evidence type="ECO:0000256" key="7">
    <source>
        <dbReference type="SAM" id="MobiDB-lite"/>
    </source>
</evidence>
<feature type="compositionally biased region" description="Polar residues" evidence="7">
    <location>
        <begin position="254"/>
        <end position="277"/>
    </location>
</feature>
<feature type="compositionally biased region" description="Low complexity" evidence="7">
    <location>
        <begin position="278"/>
        <end position="291"/>
    </location>
</feature>
<evidence type="ECO:0000256" key="6">
    <source>
        <dbReference type="ARBA" id="ARBA00038129"/>
    </source>
</evidence>
<dbReference type="AlphaFoldDB" id="A0AAD8N245"/>
<proteinExistence type="inferred from homology"/>
<evidence type="ECO:0000259" key="8">
    <source>
        <dbReference type="Pfam" id="PF00808"/>
    </source>
</evidence>
<dbReference type="GO" id="GO:0046982">
    <property type="term" value="F:protein heterodimerization activity"/>
    <property type="evidence" value="ECO:0007669"/>
    <property type="project" value="InterPro"/>
</dbReference>
<comment type="subcellular location">
    <subcellularLocation>
        <location evidence="1">Nucleus</location>
    </subcellularLocation>
</comment>
<dbReference type="Pfam" id="PF00808">
    <property type="entry name" value="CBFD_NFYB_HMF"/>
    <property type="match status" value="1"/>
</dbReference>
<dbReference type="GO" id="GO:0005634">
    <property type="term" value="C:nucleus"/>
    <property type="evidence" value="ECO:0007669"/>
    <property type="project" value="UniProtKB-SubCell"/>
</dbReference>
<feature type="compositionally biased region" description="Low complexity" evidence="7">
    <location>
        <begin position="242"/>
        <end position="253"/>
    </location>
</feature>
<evidence type="ECO:0000313" key="10">
    <source>
        <dbReference type="Proteomes" id="UP001237642"/>
    </source>
</evidence>
<evidence type="ECO:0000256" key="3">
    <source>
        <dbReference type="ARBA" id="ARBA00023125"/>
    </source>
</evidence>
<accession>A0AAD8N245</accession>
<dbReference type="PANTHER" id="PTHR10252">
    <property type="entry name" value="HISTONE-LIKE TRANSCRIPTION FACTOR CCAAT-RELATED"/>
    <property type="match status" value="1"/>
</dbReference>
<dbReference type="CDD" id="cd22908">
    <property type="entry name" value="HFD_NFYC-like"/>
    <property type="match status" value="1"/>
</dbReference>
<reference evidence="9" key="1">
    <citation type="submission" date="2023-02" db="EMBL/GenBank/DDBJ databases">
        <title>Genome of toxic invasive species Heracleum sosnowskyi carries increased number of genes despite the absence of recent whole-genome duplications.</title>
        <authorList>
            <person name="Schelkunov M."/>
            <person name="Shtratnikova V."/>
            <person name="Makarenko M."/>
            <person name="Klepikova A."/>
            <person name="Omelchenko D."/>
            <person name="Novikova G."/>
            <person name="Obukhova E."/>
            <person name="Bogdanov V."/>
            <person name="Penin A."/>
            <person name="Logacheva M."/>
        </authorList>
    </citation>
    <scope>NUCLEOTIDE SEQUENCE</scope>
    <source>
        <strain evidence="9">Hsosn_3</strain>
        <tissue evidence="9">Leaf</tissue>
    </source>
</reference>
<organism evidence="9 10">
    <name type="scientific">Heracleum sosnowskyi</name>
    <dbReference type="NCBI Taxonomy" id="360622"/>
    <lineage>
        <taxon>Eukaryota</taxon>
        <taxon>Viridiplantae</taxon>
        <taxon>Streptophyta</taxon>
        <taxon>Embryophyta</taxon>
        <taxon>Tracheophyta</taxon>
        <taxon>Spermatophyta</taxon>
        <taxon>Magnoliopsida</taxon>
        <taxon>eudicotyledons</taxon>
        <taxon>Gunneridae</taxon>
        <taxon>Pentapetalae</taxon>
        <taxon>asterids</taxon>
        <taxon>campanulids</taxon>
        <taxon>Apiales</taxon>
        <taxon>Apiaceae</taxon>
        <taxon>Apioideae</taxon>
        <taxon>apioid superclade</taxon>
        <taxon>Tordylieae</taxon>
        <taxon>Tordyliinae</taxon>
        <taxon>Heracleum</taxon>
    </lineage>
</organism>
<evidence type="ECO:0000256" key="5">
    <source>
        <dbReference type="ARBA" id="ARBA00023242"/>
    </source>
</evidence>
<sequence>MDHSEQAQNQVQRFDDGATQIPAAPGLSYAATPALATSCTLRAPVPLPTLPPPISNSHNLLPRHSAQHFNNLEQRLQSYWEARRQQVEQMTNFNHSVPLARIKKIMQADEDVNMIAAEAPVVFAKAAEMFVMEMTLRGWAHTEEDRRRVLQTKDIAAAISESDLYDFLADVIPKYLSNPTNATIPQPGSSAMTYQYGPNQQYAAGPSGTVMYAGGQQPQLPIKPFIDWGQAFEPWAPQPEQINQQQNDQQLNQESSVTLVPQPHQIQHDNQQNQESSMPLAPQPQQMQPNKQRQDDDSEEF</sequence>
<evidence type="ECO:0000256" key="4">
    <source>
        <dbReference type="ARBA" id="ARBA00023163"/>
    </source>
</evidence>
<dbReference type="InterPro" id="IPR003958">
    <property type="entry name" value="CBFA_NFYB_domain"/>
</dbReference>
<evidence type="ECO:0000313" key="9">
    <source>
        <dbReference type="EMBL" id="KAK1393166.1"/>
    </source>
</evidence>
<feature type="region of interest" description="Disordered" evidence="7">
    <location>
        <begin position="242"/>
        <end position="301"/>
    </location>
</feature>
<dbReference type="InterPro" id="IPR009072">
    <property type="entry name" value="Histone-fold"/>
</dbReference>
<name>A0AAD8N245_9APIA</name>
<comment type="caution">
    <text evidence="9">The sequence shown here is derived from an EMBL/GenBank/DDBJ whole genome shotgun (WGS) entry which is preliminary data.</text>
</comment>